<dbReference type="RefSeq" id="WP_263051829.1">
    <property type="nucleotide sequence ID" value="NZ_CP106735.1"/>
</dbReference>
<keyword evidence="1" id="KW-0732">Signal</keyword>
<feature type="domain" description="DUF2147" evidence="2">
    <location>
        <begin position="26"/>
        <end position="142"/>
    </location>
</feature>
<keyword evidence="4" id="KW-1185">Reference proteome</keyword>
<feature type="chain" id="PRO_5045386442" evidence="1">
    <location>
        <begin position="21"/>
        <end position="144"/>
    </location>
</feature>
<evidence type="ECO:0000259" key="2">
    <source>
        <dbReference type="Pfam" id="PF09917"/>
    </source>
</evidence>
<dbReference type="Gene3D" id="2.40.128.520">
    <property type="match status" value="1"/>
</dbReference>
<evidence type="ECO:0000313" key="3">
    <source>
        <dbReference type="EMBL" id="UXX80099.1"/>
    </source>
</evidence>
<dbReference type="Pfam" id="PF09917">
    <property type="entry name" value="DUF2147"/>
    <property type="match status" value="1"/>
</dbReference>
<reference evidence="3" key="1">
    <citation type="submission" date="2022-10" db="EMBL/GenBank/DDBJ databases">
        <title>Comparative genomics and taxonomic characterization of three novel marine species of genus Reichenbachiella exhibiting antioxidant and polysaccharide degradation activities.</title>
        <authorList>
            <person name="Muhammad N."/>
            <person name="Lee Y.-J."/>
            <person name="Ko J."/>
            <person name="Kim S.-G."/>
        </authorList>
    </citation>
    <scope>NUCLEOTIDE SEQUENCE</scope>
    <source>
        <strain evidence="3">Wsw4-B4</strain>
    </source>
</reference>
<accession>A0ABY6D1Q6</accession>
<dbReference type="Proteomes" id="UP001062165">
    <property type="component" value="Chromosome"/>
</dbReference>
<evidence type="ECO:0000313" key="4">
    <source>
        <dbReference type="Proteomes" id="UP001062165"/>
    </source>
</evidence>
<sequence>MKMNLFVLISLMTWSHLAIAQDPIVGKWRTIDDETAKPRSIVEIYKKENLYYGKVIEMFLTPEEDPDPVCDDCDRSDPRYMKKVMGMEILKGAKRDGEEYVGGEILDPKNGKVYSCKLWLEEGNLKLRGYVAFFYRTQTWQKYE</sequence>
<gene>
    <name evidence="3" type="ORF">N7E81_03135</name>
</gene>
<protein>
    <submittedName>
        <fullName evidence="3">DUF2147 domain-containing protein</fullName>
    </submittedName>
</protein>
<proteinExistence type="predicted"/>
<feature type="signal peptide" evidence="1">
    <location>
        <begin position="1"/>
        <end position="20"/>
    </location>
</feature>
<evidence type="ECO:0000256" key="1">
    <source>
        <dbReference type="SAM" id="SignalP"/>
    </source>
</evidence>
<dbReference type="PANTHER" id="PTHR36919">
    <property type="entry name" value="BLR1215 PROTEIN"/>
    <property type="match status" value="1"/>
</dbReference>
<dbReference type="PANTHER" id="PTHR36919:SF3">
    <property type="entry name" value="BLL5882 PROTEIN"/>
    <property type="match status" value="1"/>
</dbReference>
<dbReference type="InterPro" id="IPR019223">
    <property type="entry name" value="DUF2147"/>
</dbReference>
<dbReference type="EMBL" id="CP106735">
    <property type="protein sequence ID" value="UXX80099.1"/>
    <property type="molecule type" value="Genomic_DNA"/>
</dbReference>
<name>A0ABY6D1Q6_9BACT</name>
<organism evidence="3 4">
    <name type="scientific">Reichenbachiella carrageenanivorans</name>
    <dbReference type="NCBI Taxonomy" id="2979869"/>
    <lineage>
        <taxon>Bacteria</taxon>
        <taxon>Pseudomonadati</taxon>
        <taxon>Bacteroidota</taxon>
        <taxon>Cytophagia</taxon>
        <taxon>Cytophagales</taxon>
        <taxon>Reichenbachiellaceae</taxon>
        <taxon>Reichenbachiella</taxon>
    </lineage>
</organism>